<reference evidence="2" key="2">
    <citation type="journal article" date="2021" name="Genome Biol. Evol.">
        <title>Developing a high-quality reference genome for a parasitic bivalve with doubly uniparental inheritance (Bivalvia: Unionida).</title>
        <authorList>
            <person name="Smith C.H."/>
        </authorList>
    </citation>
    <scope>NUCLEOTIDE SEQUENCE</scope>
    <source>
        <strain evidence="2">CHS0354</strain>
        <tissue evidence="2">Mantle</tissue>
    </source>
</reference>
<organism evidence="2 3">
    <name type="scientific">Potamilus streckersoni</name>
    <dbReference type="NCBI Taxonomy" id="2493646"/>
    <lineage>
        <taxon>Eukaryota</taxon>
        <taxon>Metazoa</taxon>
        <taxon>Spiralia</taxon>
        <taxon>Lophotrochozoa</taxon>
        <taxon>Mollusca</taxon>
        <taxon>Bivalvia</taxon>
        <taxon>Autobranchia</taxon>
        <taxon>Heteroconchia</taxon>
        <taxon>Palaeoheterodonta</taxon>
        <taxon>Unionida</taxon>
        <taxon>Unionoidea</taxon>
        <taxon>Unionidae</taxon>
        <taxon>Ambleminae</taxon>
        <taxon>Lampsilini</taxon>
        <taxon>Potamilus</taxon>
    </lineage>
</organism>
<dbReference type="EMBL" id="JAEAOA010002363">
    <property type="protein sequence ID" value="KAK3588958.1"/>
    <property type="molecule type" value="Genomic_DNA"/>
</dbReference>
<evidence type="ECO:0000256" key="1">
    <source>
        <dbReference type="SAM" id="MobiDB-lite"/>
    </source>
</evidence>
<sequence>MASSTPNFEDELKTALETLISFDAFTEKAGLDAEKYHELEQSMKTYISLTNEMMDKARDGHNNCREYLIARHPSLLRPTPGRKDEDEDNSSCRDSGISSGFIAEECGNAEKKEHSSLTLFPEQSDA</sequence>
<proteinExistence type="predicted"/>
<reference evidence="2" key="3">
    <citation type="submission" date="2023-05" db="EMBL/GenBank/DDBJ databases">
        <authorList>
            <person name="Smith C.H."/>
        </authorList>
    </citation>
    <scope>NUCLEOTIDE SEQUENCE</scope>
    <source>
        <strain evidence="2">CHS0354</strain>
        <tissue evidence="2">Mantle</tissue>
    </source>
</reference>
<accession>A0AAE0VSG3</accession>
<protein>
    <submittedName>
        <fullName evidence="2">Uncharacterized protein</fullName>
    </submittedName>
</protein>
<evidence type="ECO:0000313" key="2">
    <source>
        <dbReference type="EMBL" id="KAK3588958.1"/>
    </source>
</evidence>
<keyword evidence="3" id="KW-1185">Reference proteome</keyword>
<dbReference type="AlphaFoldDB" id="A0AAE0VSG3"/>
<feature type="region of interest" description="Disordered" evidence="1">
    <location>
        <begin position="72"/>
        <end position="126"/>
    </location>
</feature>
<comment type="caution">
    <text evidence="2">The sequence shown here is derived from an EMBL/GenBank/DDBJ whole genome shotgun (WGS) entry which is preliminary data.</text>
</comment>
<dbReference type="Proteomes" id="UP001195483">
    <property type="component" value="Unassembled WGS sequence"/>
</dbReference>
<name>A0AAE0VSG3_9BIVA</name>
<gene>
    <name evidence="2" type="ORF">CHS0354_043127</name>
</gene>
<evidence type="ECO:0000313" key="3">
    <source>
        <dbReference type="Proteomes" id="UP001195483"/>
    </source>
</evidence>
<reference evidence="2" key="1">
    <citation type="journal article" date="2021" name="Genome Biol. Evol.">
        <title>A High-Quality Reference Genome for a Parasitic Bivalve with Doubly Uniparental Inheritance (Bivalvia: Unionida).</title>
        <authorList>
            <person name="Smith C.H."/>
        </authorList>
    </citation>
    <scope>NUCLEOTIDE SEQUENCE</scope>
    <source>
        <strain evidence="2">CHS0354</strain>
    </source>
</reference>